<evidence type="ECO:0000313" key="2">
    <source>
        <dbReference type="EMBL" id="MBW7461634.1"/>
    </source>
</evidence>
<comment type="caution">
    <text evidence="2">The sequence shown here is derived from an EMBL/GenBank/DDBJ whole genome shotgun (WGS) entry which is preliminary data.</text>
</comment>
<dbReference type="Pfam" id="PF13636">
    <property type="entry name" value="Methyltranf_PUA"/>
    <property type="match status" value="1"/>
</dbReference>
<name>A0ABS7CL13_9BACL</name>
<feature type="non-terminal residue" evidence="2">
    <location>
        <position position="1"/>
    </location>
</feature>
<dbReference type="Gene3D" id="2.30.130.60">
    <property type="match status" value="1"/>
</dbReference>
<dbReference type="Proteomes" id="UP001519887">
    <property type="component" value="Unassembled WGS sequence"/>
</dbReference>
<reference evidence="2 3" key="1">
    <citation type="submission" date="2021-07" db="EMBL/GenBank/DDBJ databases">
        <title>Paenibacillus radiodurans sp. nov., isolated from the southeastern edge of Tengger Desert.</title>
        <authorList>
            <person name="Zhang G."/>
        </authorList>
    </citation>
    <scope>NUCLEOTIDE SEQUENCE [LARGE SCALE GENOMIC DNA]</scope>
    <source>
        <strain evidence="2 3">CCM 7311</strain>
    </source>
</reference>
<feature type="domain" description="rRNA small subunit methyltransferase F RNA-binding PUA-like" evidence="1">
    <location>
        <begin position="4"/>
        <end position="38"/>
    </location>
</feature>
<sequence>GAAAKGYVLVCADDFPIGWGKVGGEGWLKNELPAGWRLI</sequence>
<organism evidence="2 3">
    <name type="scientific">Paenibacillus sepulcri</name>
    <dbReference type="NCBI Taxonomy" id="359917"/>
    <lineage>
        <taxon>Bacteria</taxon>
        <taxon>Bacillati</taxon>
        <taxon>Bacillota</taxon>
        <taxon>Bacilli</taxon>
        <taxon>Bacillales</taxon>
        <taxon>Paenibacillaceae</taxon>
        <taxon>Paenibacillus</taxon>
    </lineage>
</organism>
<evidence type="ECO:0000313" key="3">
    <source>
        <dbReference type="Proteomes" id="UP001519887"/>
    </source>
</evidence>
<gene>
    <name evidence="2" type="ORF">K0U00_47005</name>
</gene>
<proteinExistence type="predicted"/>
<dbReference type="EMBL" id="JAHZIK010003124">
    <property type="protein sequence ID" value="MBW7461634.1"/>
    <property type="molecule type" value="Genomic_DNA"/>
</dbReference>
<accession>A0ABS7CL13</accession>
<keyword evidence="3" id="KW-1185">Reference proteome</keyword>
<protein>
    <recommendedName>
        <fullName evidence="1">rRNA small subunit methyltransferase F RNA-binding PUA-like domain-containing protein</fullName>
    </recommendedName>
</protein>
<dbReference type="InterPro" id="IPR027391">
    <property type="entry name" value="Nol1_Nop2_Fmu_2"/>
</dbReference>
<evidence type="ECO:0000259" key="1">
    <source>
        <dbReference type="Pfam" id="PF13636"/>
    </source>
</evidence>